<dbReference type="OrthoDB" id="5393606at2759"/>
<evidence type="ECO:0000256" key="4">
    <source>
        <dbReference type="ARBA" id="ARBA00023136"/>
    </source>
</evidence>
<dbReference type="Proteomes" id="UP000813444">
    <property type="component" value="Unassembled WGS sequence"/>
</dbReference>
<evidence type="ECO:0000256" key="6">
    <source>
        <dbReference type="SAM" id="Phobius"/>
    </source>
</evidence>
<dbReference type="EMBL" id="JAGPNK010000001">
    <property type="protein sequence ID" value="KAH7329665.1"/>
    <property type="molecule type" value="Genomic_DNA"/>
</dbReference>
<dbReference type="InterPro" id="IPR052337">
    <property type="entry name" value="SAT4-like"/>
</dbReference>
<name>A0A8K0T6F5_9HYPO</name>
<evidence type="ECO:0000259" key="7">
    <source>
        <dbReference type="Pfam" id="PF20684"/>
    </source>
</evidence>
<evidence type="ECO:0000256" key="3">
    <source>
        <dbReference type="ARBA" id="ARBA00022989"/>
    </source>
</evidence>
<feature type="domain" description="Rhodopsin" evidence="7">
    <location>
        <begin position="31"/>
        <end position="246"/>
    </location>
</feature>
<feature type="transmembrane region" description="Helical" evidence="6">
    <location>
        <begin position="186"/>
        <end position="208"/>
    </location>
</feature>
<evidence type="ECO:0000313" key="8">
    <source>
        <dbReference type="EMBL" id="KAH7329665.1"/>
    </source>
</evidence>
<keyword evidence="2 6" id="KW-0812">Transmembrane</keyword>
<feature type="transmembrane region" description="Helical" evidence="6">
    <location>
        <begin position="47"/>
        <end position="68"/>
    </location>
</feature>
<sequence>MSLYSGYWTEPGNFVGAAIGLSILDIVTVVARFVARSKQGQPLKADDWLMIPAAAFTIGIAIAMIYGVSQRALAHPFELPDEANGNALVAATRQISIEGQLQWAFIVLLPLALGCTKASFLFFYQRIFAIGSFGKTNILLVGMIVLVFMWSVGFFFASLFECGTNFWAIWTSPTAFLENCVNDLQLALSLAITDLIVDVIIFAIPIPLVWRLNLTLPKKVAIIGVFLLGLVTVAASITRVVMTERVVAEGYSPDIDPIRKYSSILKTYLTAPSPSIVLHLLGDG</sequence>
<dbReference type="AlphaFoldDB" id="A0A8K0T6F5"/>
<dbReference type="Pfam" id="PF20684">
    <property type="entry name" value="Fung_rhodopsin"/>
    <property type="match status" value="1"/>
</dbReference>
<proteinExistence type="inferred from homology"/>
<dbReference type="PANTHER" id="PTHR33048">
    <property type="entry name" value="PTH11-LIKE INTEGRAL MEMBRANE PROTEIN (AFU_ORTHOLOGUE AFUA_5G11245)"/>
    <property type="match status" value="1"/>
</dbReference>
<reference evidence="8" key="1">
    <citation type="journal article" date="2021" name="Nat. Commun.">
        <title>Genetic determinants of endophytism in the Arabidopsis root mycobiome.</title>
        <authorList>
            <person name="Mesny F."/>
            <person name="Miyauchi S."/>
            <person name="Thiergart T."/>
            <person name="Pickel B."/>
            <person name="Atanasova L."/>
            <person name="Karlsson M."/>
            <person name="Huettel B."/>
            <person name="Barry K.W."/>
            <person name="Haridas S."/>
            <person name="Chen C."/>
            <person name="Bauer D."/>
            <person name="Andreopoulos W."/>
            <person name="Pangilinan J."/>
            <person name="LaButti K."/>
            <person name="Riley R."/>
            <person name="Lipzen A."/>
            <person name="Clum A."/>
            <person name="Drula E."/>
            <person name="Henrissat B."/>
            <person name="Kohler A."/>
            <person name="Grigoriev I.V."/>
            <person name="Martin F.M."/>
            <person name="Hacquard S."/>
        </authorList>
    </citation>
    <scope>NUCLEOTIDE SEQUENCE</scope>
    <source>
        <strain evidence="8">MPI-CAGE-CH-0235</strain>
    </source>
</reference>
<dbReference type="InterPro" id="IPR049326">
    <property type="entry name" value="Rhodopsin_dom_fungi"/>
</dbReference>
<comment type="caution">
    <text evidence="8">The sequence shown here is derived from an EMBL/GenBank/DDBJ whole genome shotgun (WGS) entry which is preliminary data.</text>
</comment>
<dbReference type="PANTHER" id="PTHR33048:SF157">
    <property type="entry name" value="INTEGRAL MEMBRANE PROTEIN"/>
    <property type="match status" value="1"/>
</dbReference>
<keyword evidence="9" id="KW-1185">Reference proteome</keyword>
<organism evidence="8 9">
    <name type="scientific">Stachybotrys elegans</name>
    <dbReference type="NCBI Taxonomy" id="80388"/>
    <lineage>
        <taxon>Eukaryota</taxon>
        <taxon>Fungi</taxon>
        <taxon>Dikarya</taxon>
        <taxon>Ascomycota</taxon>
        <taxon>Pezizomycotina</taxon>
        <taxon>Sordariomycetes</taxon>
        <taxon>Hypocreomycetidae</taxon>
        <taxon>Hypocreales</taxon>
        <taxon>Stachybotryaceae</taxon>
        <taxon>Stachybotrys</taxon>
    </lineage>
</organism>
<comment type="similarity">
    <text evidence="5">Belongs to the SAT4 family.</text>
</comment>
<feature type="transmembrane region" description="Helical" evidence="6">
    <location>
        <begin position="136"/>
        <end position="160"/>
    </location>
</feature>
<feature type="transmembrane region" description="Helical" evidence="6">
    <location>
        <begin position="220"/>
        <end position="242"/>
    </location>
</feature>
<evidence type="ECO:0000313" key="9">
    <source>
        <dbReference type="Proteomes" id="UP000813444"/>
    </source>
</evidence>
<protein>
    <recommendedName>
        <fullName evidence="7">Rhodopsin domain-containing protein</fullName>
    </recommendedName>
</protein>
<gene>
    <name evidence="8" type="ORF">B0I35DRAFT_420633</name>
</gene>
<evidence type="ECO:0000256" key="2">
    <source>
        <dbReference type="ARBA" id="ARBA00022692"/>
    </source>
</evidence>
<evidence type="ECO:0000256" key="5">
    <source>
        <dbReference type="ARBA" id="ARBA00038359"/>
    </source>
</evidence>
<keyword evidence="4 6" id="KW-0472">Membrane</keyword>
<accession>A0A8K0T6F5</accession>
<feature type="transmembrane region" description="Helical" evidence="6">
    <location>
        <begin position="12"/>
        <end position="35"/>
    </location>
</feature>
<feature type="transmembrane region" description="Helical" evidence="6">
    <location>
        <begin position="103"/>
        <end position="124"/>
    </location>
</feature>
<comment type="subcellular location">
    <subcellularLocation>
        <location evidence="1">Membrane</location>
        <topology evidence="1">Multi-pass membrane protein</topology>
    </subcellularLocation>
</comment>
<dbReference type="GO" id="GO:0016020">
    <property type="term" value="C:membrane"/>
    <property type="evidence" value="ECO:0007669"/>
    <property type="project" value="UniProtKB-SubCell"/>
</dbReference>
<keyword evidence="3 6" id="KW-1133">Transmembrane helix</keyword>
<evidence type="ECO:0000256" key="1">
    <source>
        <dbReference type="ARBA" id="ARBA00004141"/>
    </source>
</evidence>